<accession>A0A9P0PUH9</accession>
<keyword evidence="2" id="KW-0472">Membrane</keyword>
<feature type="compositionally biased region" description="Basic and acidic residues" evidence="1">
    <location>
        <begin position="188"/>
        <end position="200"/>
    </location>
</feature>
<feature type="transmembrane region" description="Helical" evidence="2">
    <location>
        <begin position="892"/>
        <end position="914"/>
    </location>
</feature>
<gene>
    <name evidence="4" type="ORF">ACAOBT_LOCUS23857</name>
</gene>
<name>A0A9P0PUH9_ACAOB</name>
<dbReference type="OrthoDB" id="6364622at2759"/>
<proteinExistence type="predicted"/>
<keyword evidence="5" id="KW-1185">Reference proteome</keyword>
<feature type="compositionally biased region" description="Basic and acidic residues" evidence="1">
    <location>
        <begin position="97"/>
        <end position="120"/>
    </location>
</feature>
<feature type="signal peptide" evidence="3">
    <location>
        <begin position="1"/>
        <end position="17"/>
    </location>
</feature>
<feature type="compositionally biased region" description="Basic and acidic residues" evidence="1">
    <location>
        <begin position="269"/>
        <end position="289"/>
    </location>
</feature>
<reference evidence="4" key="1">
    <citation type="submission" date="2022-03" db="EMBL/GenBank/DDBJ databases">
        <authorList>
            <person name="Sayadi A."/>
        </authorList>
    </citation>
    <scope>NUCLEOTIDE SEQUENCE</scope>
</reference>
<feature type="region of interest" description="Disordered" evidence="1">
    <location>
        <begin position="93"/>
        <end position="305"/>
    </location>
</feature>
<evidence type="ECO:0000256" key="2">
    <source>
        <dbReference type="SAM" id="Phobius"/>
    </source>
</evidence>
<keyword evidence="2" id="KW-0812">Transmembrane</keyword>
<dbReference type="Proteomes" id="UP001152888">
    <property type="component" value="Unassembled WGS sequence"/>
</dbReference>
<sequence length="985" mass="112255">MRVIDLVWFLVISAVQAKEEDKEKPLNNTREAREYLSEGWRAVEVIPEGASGWIPHDLSADQTYPLIVKRRRLKKRRRRPQIIVDTSIETISEESVSVERRPIRPQKTDKDVERPQKTEENTGETPLVEIDKETGKNQRKKTRPLEKGRPHVENSEDQEQKSETKPQLDKEDPKRPRVPAHRPQKVHQNHDEALKPENHKSTRLPLPQNVDDRDDSQELPAIRKRKPSPQKLEQDYQPQRSKEEDGEGSSKTEESEEVPQIQRRKIKPPRLDRIEESWEDMKDEMDVRPNIRRRPPPKYQSSSEEGAVVFKMAEEVDSYGKRQGSRLPNEDKDSALADLKSLLKKSQGSISLSEILQQKNLSLTEVLNGNQKAISALTEKPVEATEPMPTKVSELQLTKHKRLPPSIALKKNFSRTEDNGDILSTKELQEAQKRRTAILQNHKENKIFSTVTKMDVVTEALTERRIFVPSHPKLYTSLNYKPDFATYFELSTEPITNEIQTTTPTSTTSSTTTGRMHLKPKIKSPIVKITIKPHKNSEGTPPFPQPIKIDISEVLGFEEHEKFKDEPLRMPIEIDRTTNRIDEPSTTVSTNDDLKEISSAEKAPHITAKDEISEILKDAKDRERLAKILESRNMTLEELVEQRERGSSQLHLADIFHNKTKEPKPVGEPHVGRIMSHFVHSFPMFSAPREFPQSGNIDSKLGSIFEQKNIVQAVPEGKPEGVILLGQIEDATKLGIHPGEVLPDTLPAFTRKQKSYGVETATEPPTSTKSIVEAPSTMKVEEFQSNVVTSAKVVETDDQPRPTDQALSFGKVDIDHVDSLSWQKVYPELFPELYGGVKGNTFITAPPVNLDETLQRLEETDDSSMLSSKERFSLNKFDDQAFTKIPTGVKSVLIVSFSIIGLSILVFLTILMVFRWLQKQRRKMNYCGSLSSKLRSPMLMQGSPTAAIKTFMNETLGRRKHYYKSNVHCMTDDTWGCDRERTPSF</sequence>
<feature type="compositionally biased region" description="Basic and acidic residues" evidence="1">
    <location>
        <begin position="240"/>
        <end position="253"/>
    </location>
</feature>
<keyword evidence="2" id="KW-1133">Transmembrane helix</keyword>
<feature type="compositionally biased region" description="Basic residues" evidence="1">
    <location>
        <begin position="176"/>
        <end position="187"/>
    </location>
</feature>
<protein>
    <submittedName>
        <fullName evidence="4">Uncharacterized protein</fullName>
    </submittedName>
</protein>
<feature type="chain" id="PRO_5040439312" evidence="3">
    <location>
        <begin position="18"/>
        <end position="985"/>
    </location>
</feature>
<comment type="caution">
    <text evidence="4">The sequence shown here is derived from an EMBL/GenBank/DDBJ whole genome shotgun (WGS) entry which is preliminary data.</text>
</comment>
<evidence type="ECO:0000256" key="1">
    <source>
        <dbReference type="SAM" id="MobiDB-lite"/>
    </source>
</evidence>
<dbReference type="AlphaFoldDB" id="A0A9P0PUH9"/>
<evidence type="ECO:0000256" key="3">
    <source>
        <dbReference type="SAM" id="SignalP"/>
    </source>
</evidence>
<feature type="compositionally biased region" description="Basic and acidic residues" evidence="1">
    <location>
        <begin position="143"/>
        <end position="175"/>
    </location>
</feature>
<evidence type="ECO:0000313" key="5">
    <source>
        <dbReference type="Proteomes" id="UP001152888"/>
    </source>
</evidence>
<dbReference type="EMBL" id="CAKOFQ010007296">
    <property type="protein sequence ID" value="CAH1997591.1"/>
    <property type="molecule type" value="Genomic_DNA"/>
</dbReference>
<keyword evidence="3" id="KW-0732">Signal</keyword>
<organism evidence="4 5">
    <name type="scientific">Acanthoscelides obtectus</name>
    <name type="common">Bean weevil</name>
    <name type="synonym">Bruchus obtectus</name>
    <dbReference type="NCBI Taxonomy" id="200917"/>
    <lineage>
        <taxon>Eukaryota</taxon>
        <taxon>Metazoa</taxon>
        <taxon>Ecdysozoa</taxon>
        <taxon>Arthropoda</taxon>
        <taxon>Hexapoda</taxon>
        <taxon>Insecta</taxon>
        <taxon>Pterygota</taxon>
        <taxon>Neoptera</taxon>
        <taxon>Endopterygota</taxon>
        <taxon>Coleoptera</taxon>
        <taxon>Polyphaga</taxon>
        <taxon>Cucujiformia</taxon>
        <taxon>Chrysomeloidea</taxon>
        <taxon>Chrysomelidae</taxon>
        <taxon>Bruchinae</taxon>
        <taxon>Bruchini</taxon>
        <taxon>Acanthoscelides</taxon>
    </lineage>
</organism>
<evidence type="ECO:0000313" key="4">
    <source>
        <dbReference type="EMBL" id="CAH1997591.1"/>
    </source>
</evidence>